<dbReference type="Proteomes" id="UP000436088">
    <property type="component" value="Unassembled WGS sequence"/>
</dbReference>
<evidence type="ECO:0000256" key="1">
    <source>
        <dbReference type="SAM" id="MobiDB-lite"/>
    </source>
</evidence>
<evidence type="ECO:0000313" key="2">
    <source>
        <dbReference type="EMBL" id="KAE8669854.1"/>
    </source>
</evidence>
<dbReference type="GO" id="GO:0019243">
    <property type="term" value="P:methylglyoxal catabolic process to D-lactate via S-lactoyl-glutathione"/>
    <property type="evidence" value="ECO:0007669"/>
    <property type="project" value="TreeGrafter"/>
</dbReference>
<feature type="compositionally biased region" description="Polar residues" evidence="1">
    <location>
        <begin position="132"/>
        <end position="146"/>
    </location>
</feature>
<dbReference type="GO" id="GO:0004462">
    <property type="term" value="F:lactoylglutathione lyase activity"/>
    <property type="evidence" value="ECO:0007669"/>
    <property type="project" value="TreeGrafter"/>
</dbReference>
<comment type="caution">
    <text evidence="2">The sequence shown here is derived from an EMBL/GenBank/DDBJ whole genome shotgun (WGS) entry which is preliminary data.</text>
</comment>
<protein>
    <submittedName>
        <fullName evidence="2">Detected protein of confused Function</fullName>
    </submittedName>
</protein>
<gene>
    <name evidence="2" type="ORF">F3Y22_tig00112215pilonHSYRG00061</name>
</gene>
<accession>A0A6A2YD26</accession>
<sequence>MFASLQAMGMKLVKKVDRPEYKYSIATMGHAEEHETTVLELTYSYEVTEYTKENAYAQCGSATVNIKSDRAVTDYRNKEGIQEKRGINNREPRHPQFSLRSHDPTLGLERASHGKATWDPTQGAKPMFHNPSAPTRVTSSRYKARR</sequence>
<dbReference type="PANTHER" id="PTHR46036">
    <property type="entry name" value="LACTOYLGLUTATHIONE LYASE"/>
    <property type="match status" value="1"/>
</dbReference>
<feature type="region of interest" description="Disordered" evidence="1">
    <location>
        <begin position="77"/>
        <end position="146"/>
    </location>
</feature>
<proteinExistence type="predicted"/>
<dbReference type="AlphaFoldDB" id="A0A6A2YD26"/>
<evidence type="ECO:0000313" key="3">
    <source>
        <dbReference type="Proteomes" id="UP000436088"/>
    </source>
</evidence>
<dbReference type="InterPro" id="IPR029068">
    <property type="entry name" value="Glyas_Bleomycin-R_OHBP_Dase"/>
</dbReference>
<dbReference type="EMBL" id="VEPZ02001517">
    <property type="protein sequence ID" value="KAE8669854.1"/>
    <property type="molecule type" value="Genomic_DNA"/>
</dbReference>
<dbReference type="GO" id="GO:0005737">
    <property type="term" value="C:cytoplasm"/>
    <property type="evidence" value="ECO:0007669"/>
    <property type="project" value="TreeGrafter"/>
</dbReference>
<dbReference type="Gene3D" id="3.10.180.10">
    <property type="entry name" value="2,3-Dihydroxybiphenyl 1,2-Dioxygenase, domain 1"/>
    <property type="match status" value="1"/>
</dbReference>
<reference evidence="2" key="1">
    <citation type="submission" date="2019-09" db="EMBL/GenBank/DDBJ databases">
        <title>Draft genome information of white flower Hibiscus syriacus.</title>
        <authorList>
            <person name="Kim Y.-M."/>
        </authorList>
    </citation>
    <scope>NUCLEOTIDE SEQUENCE [LARGE SCALE GENOMIC DNA]</scope>
    <source>
        <strain evidence="2">YM2019G1</strain>
    </source>
</reference>
<organism evidence="2 3">
    <name type="scientific">Hibiscus syriacus</name>
    <name type="common">Rose of Sharon</name>
    <dbReference type="NCBI Taxonomy" id="106335"/>
    <lineage>
        <taxon>Eukaryota</taxon>
        <taxon>Viridiplantae</taxon>
        <taxon>Streptophyta</taxon>
        <taxon>Embryophyta</taxon>
        <taxon>Tracheophyta</taxon>
        <taxon>Spermatophyta</taxon>
        <taxon>Magnoliopsida</taxon>
        <taxon>eudicotyledons</taxon>
        <taxon>Gunneridae</taxon>
        <taxon>Pentapetalae</taxon>
        <taxon>rosids</taxon>
        <taxon>malvids</taxon>
        <taxon>Malvales</taxon>
        <taxon>Malvaceae</taxon>
        <taxon>Malvoideae</taxon>
        <taxon>Hibiscus</taxon>
    </lineage>
</organism>
<name>A0A6A2YD26_HIBSY</name>
<dbReference type="PANTHER" id="PTHR46036:SF2">
    <property type="entry name" value="LACTOYLGLUTATHIONE LYASE GLX1"/>
    <property type="match status" value="1"/>
</dbReference>
<feature type="compositionally biased region" description="Basic and acidic residues" evidence="1">
    <location>
        <begin position="77"/>
        <end position="94"/>
    </location>
</feature>
<keyword evidence="3" id="KW-1185">Reference proteome</keyword>